<evidence type="ECO:0000313" key="3">
    <source>
        <dbReference type="Proteomes" id="UP001331561"/>
    </source>
</evidence>
<reference evidence="2 3" key="1">
    <citation type="submission" date="2024-01" db="EMBL/GenBank/DDBJ databases">
        <title>Uliginosibacterium soil sp. nov.</title>
        <authorList>
            <person name="Lv Y."/>
        </authorList>
    </citation>
    <scope>NUCLEOTIDE SEQUENCE [LARGE SCALE GENOMIC DNA]</scope>
    <source>
        <strain evidence="2 3">H3</strain>
    </source>
</reference>
<dbReference type="InterPro" id="IPR002156">
    <property type="entry name" value="RNaseH_domain"/>
</dbReference>
<dbReference type="InterPro" id="IPR052929">
    <property type="entry name" value="RNase_H-like_EbsB-rel"/>
</dbReference>
<dbReference type="PANTHER" id="PTHR47074">
    <property type="entry name" value="BNAC02G40300D PROTEIN"/>
    <property type="match status" value="1"/>
</dbReference>
<evidence type="ECO:0000313" key="2">
    <source>
        <dbReference type="EMBL" id="MEC5384623.1"/>
    </source>
</evidence>
<protein>
    <submittedName>
        <fullName evidence="2">Ribonuclease HI family protein</fullName>
        <ecNumber evidence="2">3.1.26.4</ecNumber>
    </submittedName>
</protein>
<organism evidence="2 3">
    <name type="scientific">Uliginosibacterium silvisoli</name>
    <dbReference type="NCBI Taxonomy" id="3114758"/>
    <lineage>
        <taxon>Bacteria</taxon>
        <taxon>Pseudomonadati</taxon>
        <taxon>Pseudomonadota</taxon>
        <taxon>Betaproteobacteria</taxon>
        <taxon>Rhodocyclales</taxon>
        <taxon>Zoogloeaceae</taxon>
        <taxon>Uliginosibacterium</taxon>
    </lineage>
</organism>
<dbReference type="EC" id="3.1.26.4" evidence="2"/>
<dbReference type="PROSITE" id="PS50879">
    <property type="entry name" value="RNASE_H_1"/>
    <property type="match status" value="1"/>
</dbReference>
<sequence length="167" mass="17879">MANTPDSAATHEGQTTTAARWQVHCDGTAHPNPGRMSIGVVVTAPDGVQHSLSRALGASGCNNEAEARALIAALQLLHDLGAEQRPLQIHSDSSVLVAQLAGATPVARLAHVFDEARVLLAGFGDARLVWVPRHRNRMADTLARAALDLADKSDLKPRPKKRQARRR</sequence>
<dbReference type="RefSeq" id="WP_327597596.1">
    <property type="nucleotide sequence ID" value="NZ_JAYXHS010000001.1"/>
</dbReference>
<dbReference type="Pfam" id="PF13456">
    <property type="entry name" value="RVT_3"/>
    <property type="match status" value="1"/>
</dbReference>
<keyword evidence="3" id="KW-1185">Reference proteome</keyword>
<dbReference type="InterPro" id="IPR012337">
    <property type="entry name" value="RNaseH-like_sf"/>
</dbReference>
<name>A0ABU6JYQ2_9RHOO</name>
<keyword evidence="2" id="KW-0378">Hydrolase</keyword>
<gene>
    <name evidence="2" type="ORF">VVD49_02755</name>
</gene>
<dbReference type="GO" id="GO:0004523">
    <property type="term" value="F:RNA-DNA hybrid ribonuclease activity"/>
    <property type="evidence" value="ECO:0007669"/>
    <property type="project" value="UniProtKB-EC"/>
</dbReference>
<dbReference type="CDD" id="cd09279">
    <property type="entry name" value="RNase_HI_like"/>
    <property type="match status" value="1"/>
</dbReference>
<dbReference type="SUPFAM" id="SSF53098">
    <property type="entry name" value="Ribonuclease H-like"/>
    <property type="match status" value="1"/>
</dbReference>
<comment type="caution">
    <text evidence="2">The sequence shown here is derived from an EMBL/GenBank/DDBJ whole genome shotgun (WGS) entry which is preliminary data.</text>
</comment>
<feature type="domain" description="RNase H type-1" evidence="1">
    <location>
        <begin position="17"/>
        <end position="148"/>
    </location>
</feature>
<dbReference type="PANTHER" id="PTHR47074:SF11">
    <property type="entry name" value="REVERSE TRANSCRIPTASE-LIKE PROTEIN"/>
    <property type="match status" value="1"/>
</dbReference>
<accession>A0ABU6JYQ2</accession>
<dbReference type="EMBL" id="JAYXHS010000001">
    <property type="protein sequence ID" value="MEC5384623.1"/>
    <property type="molecule type" value="Genomic_DNA"/>
</dbReference>
<dbReference type="InterPro" id="IPR036397">
    <property type="entry name" value="RNaseH_sf"/>
</dbReference>
<proteinExistence type="predicted"/>
<evidence type="ECO:0000259" key="1">
    <source>
        <dbReference type="PROSITE" id="PS50879"/>
    </source>
</evidence>
<dbReference type="Proteomes" id="UP001331561">
    <property type="component" value="Unassembled WGS sequence"/>
</dbReference>
<dbReference type="Gene3D" id="3.30.420.10">
    <property type="entry name" value="Ribonuclease H-like superfamily/Ribonuclease H"/>
    <property type="match status" value="1"/>
</dbReference>